<keyword evidence="5" id="KW-1133">Transmembrane helix</keyword>
<dbReference type="SUPFAM" id="SSF103473">
    <property type="entry name" value="MFS general substrate transporter"/>
    <property type="match status" value="1"/>
</dbReference>
<dbReference type="PANTHER" id="PTHR42718:SF46">
    <property type="entry name" value="BLR6921 PROTEIN"/>
    <property type="match status" value="1"/>
</dbReference>
<dbReference type="OrthoDB" id="102502at2"/>
<dbReference type="InterPro" id="IPR011701">
    <property type="entry name" value="MFS"/>
</dbReference>
<evidence type="ECO:0000256" key="6">
    <source>
        <dbReference type="ARBA" id="ARBA00023136"/>
    </source>
</evidence>
<dbReference type="Gene3D" id="1.20.1250.20">
    <property type="entry name" value="MFS general substrate transporter like domains"/>
    <property type="match status" value="1"/>
</dbReference>
<dbReference type="PRINTS" id="PR01036">
    <property type="entry name" value="TCRTETB"/>
</dbReference>
<dbReference type="InterPro" id="IPR036259">
    <property type="entry name" value="MFS_trans_sf"/>
</dbReference>
<dbReference type="GO" id="GO:0022857">
    <property type="term" value="F:transmembrane transporter activity"/>
    <property type="evidence" value="ECO:0007669"/>
    <property type="project" value="InterPro"/>
</dbReference>
<feature type="domain" description="Major facilitator superfamily (MFS) profile" evidence="7">
    <location>
        <begin position="9"/>
        <end position="434"/>
    </location>
</feature>
<name>A0A3M8DNT8_9BACL</name>
<organism evidence="8 9">
    <name type="scientific">Brevibacillus fluminis</name>
    <dbReference type="NCBI Taxonomy" id="511487"/>
    <lineage>
        <taxon>Bacteria</taxon>
        <taxon>Bacillati</taxon>
        <taxon>Bacillota</taxon>
        <taxon>Bacilli</taxon>
        <taxon>Bacillales</taxon>
        <taxon>Paenibacillaceae</taxon>
        <taxon>Brevibacillus</taxon>
    </lineage>
</organism>
<dbReference type="RefSeq" id="WP_122917929.1">
    <property type="nucleotide sequence ID" value="NZ_RHHQ01000008.1"/>
</dbReference>
<evidence type="ECO:0000256" key="4">
    <source>
        <dbReference type="ARBA" id="ARBA00022692"/>
    </source>
</evidence>
<keyword evidence="4" id="KW-0812">Transmembrane</keyword>
<accession>A0A3M8DNT8</accession>
<dbReference type="AlphaFoldDB" id="A0A3M8DNT8"/>
<keyword evidence="6" id="KW-0472">Membrane</keyword>
<dbReference type="PANTHER" id="PTHR42718">
    <property type="entry name" value="MAJOR FACILITATOR SUPERFAMILY MULTIDRUG TRANSPORTER MFSC"/>
    <property type="match status" value="1"/>
</dbReference>
<dbReference type="GO" id="GO:0005886">
    <property type="term" value="C:plasma membrane"/>
    <property type="evidence" value="ECO:0007669"/>
    <property type="project" value="UniProtKB-SubCell"/>
</dbReference>
<evidence type="ECO:0000259" key="7">
    <source>
        <dbReference type="PROSITE" id="PS50850"/>
    </source>
</evidence>
<dbReference type="EMBL" id="RHHQ01000008">
    <property type="protein sequence ID" value="RNB89674.1"/>
    <property type="molecule type" value="Genomic_DNA"/>
</dbReference>
<comment type="subcellular location">
    <subcellularLocation>
        <location evidence="1">Cell membrane</location>
        <topology evidence="1">Multi-pass membrane protein</topology>
    </subcellularLocation>
</comment>
<dbReference type="Gene3D" id="1.20.1720.10">
    <property type="entry name" value="Multidrug resistance protein D"/>
    <property type="match status" value="1"/>
</dbReference>
<evidence type="ECO:0000256" key="3">
    <source>
        <dbReference type="ARBA" id="ARBA00022475"/>
    </source>
</evidence>
<dbReference type="PROSITE" id="PS50850">
    <property type="entry name" value="MFS"/>
    <property type="match status" value="1"/>
</dbReference>
<keyword evidence="9" id="KW-1185">Reference proteome</keyword>
<dbReference type="InterPro" id="IPR020846">
    <property type="entry name" value="MFS_dom"/>
</dbReference>
<comment type="caution">
    <text evidence="8">The sequence shown here is derived from an EMBL/GenBank/DDBJ whole genome shotgun (WGS) entry which is preliminary data.</text>
</comment>
<reference evidence="8 9" key="1">
    <citation type="submission" date="2018-10" db="EMBL/GenBank/DDBJ databases">
        <title>Phylogenomics of Brevibacillus.</title>
        <authorList>
            <person name="Dunlap C."/>
        </authorList>
    </citation>
    <scope>NUCLEOTIDE SEQUENCE [LARGE SCALE GENOMIC DNA]</scope>
    <source>
        <strain evidence="8 9">JCM 15716</strain>
    </source>
</reference>
<sequence length="446" mass="46975">MGGNKHHFIILAILAGTFLVPVNSTMIAVGLPSISQSLGSGLASSSWIITVYLIVMTVLQPIAGKLGDLYGNRRMFLLGMFLFLLSSTACIFSTNLLWLISFRAVQAVGGALASPNASAILRFVTPRERLGKAFGVFGLTMGLGAAIGPLVGSLLISQWGWTSIFWINLPFALFSLLAAFVLLPKRTPTVRAALDWVGSVLLAISLVTLILVVSHPAFLSVWTIALFGLSTALFIVQERRSGAPLIEFALFRNRAFTSANLSILLSNAVMYSTILIMPILLQTELLFPVTTIGMLLFVFSLASSLCSFAGGHLESRLGKKRTVLLSFLFSALGALAYLGISVTHSLAYLYLAMAIGGIGAGIGMASMQTASLTSVPKEMSGIASGIFSTFRYVGGMIASVLVSLSIGHGLLFSLLLLFALVGVPVSLGLGEAIGPGHAAKQKNVGA</sequence>
<evidence type="ECO:0000256" key="5">
    <source>
        <dbReference type="ARBA" id="ARBA00022989"/>
    </source>
</evidence>
<evidence type="ECO:0000256" key="1">
    <source>
        <dbReference type="ARBA" id="ARBA00004651"/>
    </source>
</evidence>
<evidence type="ECO:0000313" key="9">
    <source>
        <dbReference type="Proteomes" id="UP000271031"/>
    </source>
</evidence>
<proteinExistence type="predicted"/>
<protein>
    <submittedName>
        <fullName evidence="8">MFS transporter</fullName>
    </submittedName>
</protein>
<keyword evidence="2" id="KW-0813">Transport</keyword>
<evidence type="ECO:0000256" key="2">
    <source>
        <dbReference type="ARBA" id="ARBA00022448"/>
    </source>
</evidence>
<keyword evidence="3" id="KW-1003">Cell membrane</keyword>
<dbReference type="Pfam" id="PF07690">
    <property type="entry name" value="MFS_1"/>
    <property type="match status" value="1"/>
</dbReference>
<evidence type="ECO:0000313" key="8">
    <source>
        <dbReference type="EMBL" id="RNB89674.1"/>
    </source>
</evidence>
<gene>
    <name evidence="8" type="ORF">EDM56_10875</name>
</gene>
<dbReference type="Proteomes" id="UP000271031">
    <property type="component" value="Unassembled WGS sequence"/>
</dbReference>